<comment type="caution">
    <text evidence="7">The sequence shown here is derived from an EMBL/GenBank/DDBJ whole genome shotgun (WGS) entry which is preliminary data.</text>
</comment>
<dbReference type="Gene3D" id="1.10.760.10">
    <property type="entry name" value="Cytochrome c-like domain"/>
    <property type="match status" value="1"/>
</dbReference>
<keyword evidence="5" id="KW-0472">Membrane</keyword>
<name>A0A7V8V6V0_9BACT</name>
<dbReference type="PANTHER" id="PTHR30600:SF4">
    <property type="entry name" value="CYTOCHROME C DOMAIN-CONTAINING PROTEIN"/>
    <property type="match status" value="1"/>
</dbReference>
<dbReference type="SUPFAM" id="SSF46626">
    <property type="entry name" value="Cytochrome c"/>
    <property type="match status" value="2"/>
</dbReference>
<evidence type="ECO:0000313" key="8">
    <source>
        <dbReference type="Proteomes" id="UP000551616"/>
    </source>
</evidence>
<dbReference type="Proteomes" id="UP000551616">
    <property type="component" value="Unassembled WGS sequence"/>
</dbReference>
<reference evidence="7 8" key="1">
    <citation type="submission" date="2020-05" db="EMBL/GenBank/DDBJ databases">
        <title>Bremerella alba sp. nov., a novel planctomycete isolated from the surface of the macroalga Fucus spiralis.</title>
        <authorList>
            <person name="Godinho O."/>
            <person name="Botelho R."/>
            <person name="Albuquerque L."/>
            <person name="Wiegand S."/>
            <person name="Da Costa M.S."/>
            <person name="Lobo-Da-Cunha A."/>
            <person name="Jogler C."/>
            <person name="Lage O.M."/>
        </authorList>
    </citation>
    <scope>NUCLEOTIDE SEQUENCE [LARGE SCALE GENOMIC DNA]</scope>
    <source>
        <strain evidence="7 8">FF15</strain>
    </source>
</reference>
<dbReference type="InterPro" id="IPR051395">
    <property type="entry name" value="Cytochrome_c_Peroxidase/MauG"/>
</dbReference>
<gene>
    <name evidence="7" type="ORF">HOV93_32430</name>
</gene>
<keyword evidence="3 4" id="KW-0408">Iron</keyword>
<dbReference type="InterPro" id="IPR036909">
    <property type="entry name" value="Cyt_c-like_dom_sf"/>
</dbReference>
<keyword evidence="2 4" id="KW-0479">Metal-binding</keyword>
<evidence type="ECO:0000256" key="2">
    <source>
        <dbReference type="ARBA" id="ARBA00022723"/>
    </source>
</evidence>
<dbReference type="Pfam" id="PF06537">
    <property type="entry name" value="DHOR"/>
    <property type="match status" value="1"/>
</dbReference>
<keyword evidence="5" id="KW-0812">Transmembrane</keyword>
<dbReference type="EMBL" id="JABRWO010000008">
    <property type="protein sequence ID" value="MBA2116054.1"/>
    <property type="molecule type" value="Genomic_DNA"/>
</dbReference>
<dbReference type="PROSITE" id="PS51007">
    <property type="entry name" value="CYTC"/>
    <property type="match status" value="2"/>
</dbReference>
<organism evidence="7 8">
    <name type="scientific">Bremerella alba</name>
    <dbReference type="NCBI Taxonomy" id="980252"/>
    <lineage>
        <taxon>Bacteria</taxon>
        <taxon>Pseudomonadati</taxon>
        <taxon>Planctomycetota</taxon>
        <taxon>Planctomycetia</taxon>
        <taxon>Pirellulales</taxon>
        <taxon>Pirellulaceae</taxon>
        <taxon>Bremerella</taxon>
    </lineage>
</organism>
<dbReference type="GO" id="GO:0009055">
    <property type="term" value="F:electron transfer activity"/>
    <property type="evidence" value="ECO:0007669"/>
    <property type="project" value="InterPro"/>
</dbReference>
<dbReference type="PANTHER" id="PTHR30600">
    <property type="entry name" value="CYTOCHROME C PEROXIDASE-RELATED"/>
    <property type="match status" value="1"/>
</dbReference>
<dbReference type="GO" id="GO:0046872">
    <property type="term" value="F:metal ion binding"/>
    <property type="evidence" value="ECO:0007669"/>
    <property type="project" value="UniProtKB-KW"/>
</dbReference>
<proteinExistence type="predicted"/>
<feature type="domain" description="Cytochrome c" evidence="6">
    <location>
        <begin position="346"/>
        <end position="494"/>
    </location>
</feature>
<dbReference type="GO" id="GO:0020037">
    <property type="term" value="F:heme binding"/>
    <property type="evidence" value="ECO:0007669"/>
    <property type="project" value="InterPro"/>
</dbReference>
<dbReference type="GO" id="GO:0004130">
    <property type="term" value="F:cytochrome-c peroxidase activity"/>
    <property type="evidence" value="ECO:0007669"/>
    <property type="project" value="TreeGrafter"/>
</dbReference>
<protein>
    <recommendedName>
        <fullName evidence="6">Cytochrome c domain-containing protein</fullName>
    </recommendedName>
</protein>
<evidence type="ECO:0000256" key="4">
    <source>
        <dbReference type="PROSITE-ProRule" id="PRU00433"/>
    </source>
</evidence>
<keyword evidence="1 4" id="KW-0349">Heme</keyword>
<dbReference type="AlphaFoldDB" id="A0A7V8V6V0"/>
<evidence type="ECO:0000313" key="7">
    <source>
        <dbReference type="EMBL" id="MBA2116054.1"/>
    </source>
</evidence>
<evidence type="ECO:0000256" key="1">
    <source>
        <dbReference type="ARBA" id="ARBA00022617"/>
    </source>
</evidence>
<keyword evidence="8" id="KW-1185">Reference proteome</keyword>
<dbReference type="InterPro" id="IPR010538">
    <property type="entry name" value="DHOR"/>
</dbReference>
<dbReference type="InterPro" id="IPR009056">
    <property type="entry name" value="Cyt_c-like_dom"/>
</dbReference>
<evidence type="ECO:0000259" key="6">
    <source>
        <dbReference type="PROSITE" id="PS51007"/>
    </source>
</evidence>
<evidence type="ECO:0000256" key="3">
    <source>
        <dbReference type="ARBA" id="ARBA00023004"/>
    </source>
</evidence>
<feature type="domain" description="Cytochrome c" evidence="6">
    <location>
        <begin position="67"/>
        <end position="332"/>
    </location>
</feature>
<keyword evidence="5" id="KW-1133">Transmembrane helix</keyword>
<evidence type="ECO:0000256" key="5">
    <source>
        <dbReference type="SAM" id="Phobius"/>
    </source>
</evidence>
<sequence length="534" mass="58879">MRLSVQNVCKHGSNRIHREGEATLSSAYGVALLEKGIKMTRITSLLALGVLLTISSPLFAQFAASDDMVDRGRELFVHQWEPNDKLSPNGDGLGPLYNATSCVACHAQGGVGGSGPKDHNAQMLAIVPEPGKLNARTAKTFLNRLNTMHPEFVDSEGRYFTGILLHRYSTTPEYAEAHQKVTTPLEETIESRSRVRRMLNRRGISEISLLPLKLVINQRDMQYALAERNPPQLFGTHLIDTLIDDGDIEAIAQQQLQSNKGVSGRFTGRFGWRGQLEDLDLFVKGACAAEVGLQVQEMNQSKDPLKPDYQLSGIDLTAEQTDQLVAFVRSLPRPEQVLPEDPNERSYVNQGAVLFDAIGCAECHVQDVGQLSGVFSDFLLHDMGPEFEDPIPAKKIKVTRVTAGVTMPSYYGADPIRATETYYTVEEQNHFKEYRTPPLWGVADSAPYLHDGRATTLRAAIEWHGGEALASRANFAQLHEREQVALLKFLESLQAPKTAEETPDRIVGKQVAEPGEKKISSIPSGTIKAVAARK</sequence>
<feature type="transmembrane region" description="Helical" evidence="5">
    <location>
        <begin position="45"/>
        <end position="64"/>
    </location>
</feature>
<accession>A0A7V8V6V0</accession>